<dbReference type="GO" id="GO:0008881">
    <property type="term" value="F:glutamate racemase activity"/>
    <property type="evidence" value="ECO:0007669"/>
    <property type="project" value="UniProtKB-UniRule"/>
</dbReference>
<dbReference type="InterPro" id="IPR004391">
    <property type="entry name" value="Glu_race"/>
</dbReference>
<evidence type="ECO:0000313" key="8">
    <source>
        <dbReference type="EMBL" id="ADV46893.1"/>
    </source>
</evidence>
<dbReference type="eggNOG" id="COG0796">
    <property type="taxonomic scope" value="Bacteria"/>
</dbReference>
<dbReference type="InterPro" id="IPR001920">
    <property type="entry name" value="Asp/Glu_race"/>
</dbReference>
<dbReference type="NCBIfam" id="TIGR00067">
    <property type="entry name" value="glut_race"/>
    <property type="match status" value="1"/>
</dbReference>
<dbReference type="PANTHER" id="PTHR21198:SF3">
    <property type="entry name" value="GLUTAMATE RACEMASE"/>
    <property type="match status" value="1"/>
</dbReference>
<dbReference type="PANTHER" id="PTHR21198">
    <property type="entry name" value="GLUTAMATE RACEMASE"/>
    <property type="match status" value="1"/>
</dbReference>
<evidence type="ECO:0000256" key="7">
    <source>
        <dbReference type="HAMAP-Rule" id="MF_00258"/>
    </source>
</evidence>
<dbReference type="KEGG" id="nsa:Nitsa_1645"/>
<feature type="active site" description="Proton donor/acceptor" evidence="7">
    <location>
        <position position="83"/>
    </location>
</feature>
<dbReference type="InterPro" id="IPR015942">
    <property type="entry name" value="Asp/Glu/hydantoin_racemase"/>
</dbReference>
<dbReference type="RefSeq" id="WP_013554580.1">
    <property type="nucleotide sequence ID" value="NC_014935.1"/>
</dbReference>
<name>E6X0W1_NITSE</name>
<protein>
    <recommendedName>
        <fullName evidence="2 7">Glutamate racemase</fullName>
        <ecNumber evidence="2 7">5.1.1.3</ecNumber>
    </recommendedName>
</protein>
<dbReference type="SUPFAM" id="SSF53681">
    <property type="entry name" value="Aspartate/glutamate racemase"/>
    <property type="match status" value="2"/>
</dbReference>
<keyword evidence="6 7" id="KW-0961">Cell wall biogenesis/degradation</keyword>
<feature type="binding site" evidence="7">
    <location>
        <begin position="19"/>
        <end position="20"/>
    </location>
    <ligand>
        <name>substrate</name>
    </ligand>
</feature>
<proteinExistence type="inferred from homology"/>
<comment type="pathway">
    <text evidence="7">Cell wall biogenesis; peptidoglycan biosynthesis.</text>
</comment>
<evidence type="ECO:0000256" key="3">
    <source>
        <dbReference type="ARBA" id="ARBA00022960"/>
    </source>
</evidence>
<keyword evidence="9" id="KW-1185">Reference proteome</keyword>
<feature type="active site" description="Proton donor/acceptor" evidence="7">
    <location>
        <position position="196"/>
    </location>
</feature>
<keyword evidence="4 7" id="KW-0573">Peptidoglycan synthesis</keyword>
<keyword evidence="5 7" id="KW-0413">Isomerase</keyword>
<comment type="similarity">
    <text evidence="7">Belongs to the aspartate/glutamate racemases family.</text>
</comment>
<dbReference type="Proteomes" id="UP000008633">
    <property type="component" value="Chromosome"/>
</dbReference>
<reference evidence="8 9" key="1">
    <citation type="journal article" date="2011" name="Stand. Genomic Sci.">
        <title>Complete genome sequence of Nitratifractor salsuginis type strain (E9I37-1).</title>
        <authorList>
            <person name="Anderson I."/>
            <person name="Sikorski J."/>
            <person name="Zeytun A."/>
            <person name="Nolan M."/>
            <person name="Lapidus A."/>
            <person name="Lucas S."/>
            <person name="Hammon N."/>
            <person name="Deshpande S."/>
            <person name="Cheng J.F."/>
            <person name="Tapia R."/>
            <person name="Han C."/>
            <person name="Goodwin L."/>
            <person name="Pitluck S."/>
            <person name="Liolios K."/>
            <person name="Pagani I."/>
            <person name="Ivanova N."/>
            <person name="Huntemann M."/>
            <person name="Mavromatis K."/>
            <person name="Ovchinikova G."/>
            <person name="Pati A."/>
            <person name="Chen A."/>
            <person name="Palaniappan K."/>
            <person name="Land M."/>
            <person name="Hauser L."/>
            <person name="Brambilla E.M."/>
            <person name="Ngatchou-Djao O.D."/>
            <person name="Rohde M."/>
            <person name="Tindall B.J."/>
            <person name="Goker M."/>
            <person name="Detter J.C."/>
            <person name="Woyke T."/>
            <person name="Bristow J."/>
            <person name="Eisen J.A."/>
            <person name="Markowitz V."/>
            <person name="Hugenholtz P."/>
            <person name="Klenk H.P."/>
            <person name="Kyrpides N.C."/>
        </authorList>
    </citation>
    <scope>NUCLEOTIDE SEQUENCE [LARGE SCALE GENOMIC DNA]</scope>
    <source>
        <strain evidence="9">DSM 16511 / JCM 12458 / E9I37-1</strain>
    </source>
</reference>
<dbReference type="FunFam" id="3.40.50.1860:FF:000001">
    <property type="entry name" value="Glutamate racemase"/>
    <property type="match status" value="1"/>
</dbReference>
<feature type="binding site" evidence="7">
    <location>
        <begin position="84"/>
        <end position="85"/>
    </location>
    <ligand>
        <name>substrate</name>
    </ligand>
</feature>
<feature type="binding site" evidence="7">
    <location>
        <begin position="51"/>
        <end position="52"/>
    </location>
    <ligand>
        <name>substrate</name>
    </ligand>
</feature>
<keyword evidence="3 7" id="KW-0133">Cell shape</keyword>
<sequence>MKSKIQNPKSKIVRIGIFDSGLGGLTVLRPIMQALPGAEILYLADTAHAPYGEKSREEIRSYSLGIAEYFIREHDVDALVVACNTATSAAIATLRERFPDLPIVGTEPGIKPAVRASRSAKVGILATPATLAGEKYQALAERLCTEHEVQLFEQACPGLVERIERGEVESPECRRMLEGWLAPMREAGVDTIVLGCTHYPLAASAIREVMGTPVTLIETGEAIARRLLSLLGECESKSNGEPVLKLYATGPIDTEAVEHILGRSYPVNRLDPERLEER</sequence>
<evidence type="ECO:0000256" key="4">
    <source>
        <dbReference type="ARBA" id="ARBA00022984"/>
    </source>
</evidence>
<dbReference type="EC" id="5.1.1.3" evidence="2 7"/>
<dbReference type="GO" id="GO:0071555">
    <property type="term" value="P:cell wall organization"/>
    <property type="evidence" value="ECO:0007669"/>
    <property type="project" value="UniProtKB-KW"/>
</dbReference>
<evidence type="ECO:0000256" key="6">
    <source>
        <dbReference type="ARBA" id="ARBA00023316"/>
    </source>
</evidence>
<evidence type="ECO:0000313" key="9">
    <source>
        <dbReference type="Proteomes" id="UP000008633"/>
    </source>
</evidence>
<dbReference type="AlphaFoldDB" id="E6X0W1"/>
<evidence type="ECO:0000256" key="2">
    <source>
        <dbReference type="ARBA" id="ARBA00013090"/>
    </source>
</evidence>
<dbReference type="STRING" id="749222.Nitsa_1645"/>
<dbReference type="OrthoDB" id="9801055at2"/>
<dbReference type="Pfam" id="PF01177">
    <property type="entry name" value="Asp_Glu_race"/>
    <property type="match status" value="1"/>
</dbReference>
<dbReference type="InterPro" id="IPR018187">
    <property type="entry name" value="Asp/Glu_racemase_AS_1"/>
</dbReference>
<evidence type="ECO:0000256" key="5">
    <source>
        <dbReference type="ARBA" id="ARBA00023235"/>
    </source>
</evidence>
<dbReference type="HAMAP" id="MF_00258">
    <property type="entry name" value="Glu_racemase"/>
    <property type="match status" value="1"/>
</dbReference>
<feature type="binding site" evidence="7">
    <location>
        <begin position="197"/>
        <end position="198"/>
    </location>
    <ligand>
        <name>substrate</name>
    </ligand>
</feature>
<comment type="function">
    <text evidence="7">Provides the (R)-glutamate required for cell wall biosynthesis.</text>
</comment>
<organism evidence="8 9">
    <name type="scientific">Nitratifractor salsuginis (strain DSM 16511 / JCM 12458 / E9I37-1)</name>
    <dbReference type="NCBI Taxonomy" id="749222"/>
    <lineage>
        <taxon>Bacteria</taxon>
        <taxon>Pseudomonadati</taxon>
        <taxon>Campylobacterota</taxon>
        <taxon>Epsilonproteobacteria</taxon>
        <taxon>Campylobacterales</taxon>
        <taxon>Sulfurovaceae</taxon>
        <taxon>Nitratifractor</taxon>
    </lineage>
</organism>
<dbReference type="Gene3D" id="3.40.50.1860">
    <property type="match status" value="2"/>
</dbReference>
<dbReference type="UniPathway" id="UPA00219"/>
<dbReference type="PROSITE" id="PS00923">
    <property type="entry name" value="ASP_GLU_RACEMASE_1"/>
    <property type="match status" value="1"/>
</dbReference>
<dbReference type="EMBL" id="CP002452">
    <property type="protein sequence ID" value="ADV46893.1"/>
    <property type="molecule type" value="Genomic_DNA"/>
</dbReference>
<dbReference type="HOGENOM" id="CLU_052344_1_0_7"/>
<dbReference type="GO" id="GO:0008360">
    <property type="term" value="P:regulation of cell shape"/>
    <property type="evidence" value="ECO:0007669"/>
    <property type="project" value="UniProtKB-KW"/>
</dbReference>
<evidence type="ECO:0000256" key="1">
    <source>
        <dbReference type="ARBA" id="ARBA00001602"/>
    </source>
</evidence>
<reference evidence="9" key="2">
    <citation type="submission" date="2011-01" db="EMBL/GenBank/DDBJ databases">
        <title>The complete genome of Nitratifractor salsuginis DSM 16511.</title>
        <authorList>
            <consortium name="US DOE Joint Genome Institute (JGI-PGF)"/>
            <person name="Lucas S."/>
            <person name="Copeland A."/>
            <person name="Lapidus A."/>
            <person name="Bruce D."/>
            <person name="Goodwin L."/>
            <person name="Pitluck S."/>
            <person name="Kyrpides N."/>
            <person name="Mavromatis K."/>
            <person name="Ivanova N."/>
            <person name="Mikhailova N."/>
            <person name="Zeytun A."/>
            <person name="Detter J.C."/>
            <person name="Tapia R."/>
            <person name="Han C."/>
            <person name="Land M."/>
            <person name="Hauser L."/>
            <person name="Markowitz V."/>
            <person name="Cheng J.-F."/>
            <person name="Hugenholtz P."/>
            <person name="Woyke T."/>
            <person name="Wu D."/>
            <person name="Tindall B."/>
            <person name="Schuetze A."/>
            <person name="Brambilla E."/>
            <person name="Klenk H.-P."/>
            <person name="Eisen J.A."/>
        </authorList>
    </citation>
    <scope>NUCLEOTIDE SEQUENCE [LARGE SCALE GENOMIC DNA]</scope>
    <source>
        <strain evidence="9">DSM 16511 / JCM 12458 / E9I37-1</strain>
    </source>
</reference>
<gene>
    <name evidence="7" type="primary">murI</name>
    <name evidence="8" type="ordered locus">Nitsa_1645</name>
</gene>
<comment type="catalytic activity">
    <reaction evidence="1 7">
        <text>L-glutamate = D-glutamate</text>
        <dbReference type="Rhea" id="RHEA:12813"/>
        <dbReference type="ChEBI" id="CHEBI:29985"/>
        <dbReference type="ChEBI" id="CHEBI:29986"/>
        <dbReference type="EC" id="5.1.1.3"/>
    </reaction>
</comment>
<dbReference type="GO" id="GO:0009252">
    <property type="term" value="P:peptidoglycan biosynthetic process"/>
    <property type="evidence" value="ECO:0007669"/>
    <property type="project" value="UniProtKB-UniRule"/>
</dbReference>
<accession>E6X0W1</accession>